<dbReference type="SUPFAM" id="SSF52540">
    <property type="entry name" value="P-loop containing nucleoside triphosphate hydrolases"/>
    <property type="match status" value="1"/>
</dbReference>
<dbReference type="Ensembl" id="ENSGWIT00000001278.1">
    <property type="protein sequence ID" value="ENSGWIP00000001182.1"/>
    <property type="gene ID" value="ENSGWIG00000000704.1"/>
</dbReference>
<dbReference type="OrthoDB" id="6138663at2759"/>
<reference evidence="14" key="3">
    <citation type="submission" date="2025-09" db="UniProtKB">
        <authorList>
            <consortium name="Ensembl"/>
        </authorList>
    </citation>
    <scope>IDENTIFICATION</scope>
</reference>
<evidence type="ECO:0000313" key="15">
    <source>
        <dbReference type="Proteomes" id="UP000694680"/>
    </source>
</evidence>
<accession>A0A8C5D4B4</accession>
<evidence type="ECO:0000313" key="14">
    <source>
        <dbReference type="Ensembl" id="ENSGWIP00000001182.1"/>
    </source>
</evidence>
<dbReference type="GO" id="GO:0001517">
    <property type="term" value="F:N-acetylglucosamine 6-O-sulfotransferase activity"/>
    <property type="evidence" value="ECO:0007669"/>
    <property type="project" value="TreeGrafter"/>
</dbReference>
<dbReference type="AlphaFoldDB" id="A0A8C5D4B4"/>
<evidence type="ECO:0000259" key="13">
    <source>
        <dbReference type="Pfam" id="PF00685"/>
    </source>
</evidence>
<keyword evidence="3 11" id="KW-0808">Transferase</keyword>
<evidence type="ECO:0000256" key="2">
    <source>
        <dbReference type="ARBA" id="ARBA00005530"/>
    </source>
</evidence>
<evidence type="ECO:0000256" key="8">
    <source>
        <dbReference type="ARBA" id="ARBA00023136"/>
    </source>
</evidence>
<feature type="signal peptide" evidence="12">
    <location>
        <begin position="1"/>
        <end position="22"/>
    </location>
</feature>
<evidence type="ECO:0000256" key="1">
    <source>
        <dbReference type="ARBA" id="ARBA00004323"/>
    </source>
</evidence>
<dbReference type="RefSeq" id="XP_028297445.1">
    <property type="nucleotide sequence ID" value="XM_028441644.1"/>
</dbReference>
<keyword evidence="15" id="KW-1185">Reference proteome</keyword>
<dbReference type="Pfam" id="PF00685">
    <property type="entry name" value="Sulfotransfer_1"/>
    <property type="match status" value="1"/>
</dbReference>
<evidence type="ECO:0000256" key="7">
    <source>
        <dbReference type="ARBA" id="ARBA00023034"/>
    </source>
</evidence>
<keyword evidence="4" id="KW-0812">Transmembrane</keyword>
<name>A0A8C5D4B4_GOUWI</name>
<evidence type="ECO:0000256" key="3">
    <source>
        <dbReference type="ARBA" id="ARBA00022679"/>
    </source>
</evidence>
<dbReference type="EC" id="2.8.2.-" evidence="11"/>
<feature type="domain" description="Sulfotransferase" evidence="13">
    <location>
        <begin position="73"/>
        <end position="396"/>
    </location>
</feature>
<dbReference type="PIRSF" id="PIRSF005883">
    <property type="entry name" value="Carbohydrate_sulfotransferase"/>
    <property type="match status" value="1"/>
</dbReference>
<evidence type="ECO:0000256" key="9">
    <source>
        <dbReference type="ARBA" id="ARBA00023180"/>
    </source>
</evidence>
<evidence type="ECO:0000256" key="6">
    <source>
        <dbReference type="ARBA" id="ARBA00022989"/>
    </source>
</evidence>
<dbReference type="GO" id="GO:0006044">
    <property type="term" value="P:N-acetylglucosamine metabolic process"/>
    <property type="evidence" value="ECO:0007669"/>
    <property type="project" value="TreeGrafter"/>
</dbReference>
<dbReference type="GO" id="GO:0005975">
    <property type="term" value="P:carbohydrate metabolic process"/>
    <property type="evidence" value="ECO:0007669"/>
    <property type="project" value="InterPro"/>
</dbReference>
<dbReference type="Gene3D" id="3.40.50.300">
    <property type="entry name" value="P-loop containing nucleotide triphosphate hydrolases"/>
    <property type="match status" value="1"/>
</dbReference>
<protein>
    <recommendedName>
        <fullName evidence="11">Sulfotransferase</fullName>
        <ecNumber evidence="11">2.8.2.-</ecNumber>
    </recommendedName>
</protein>
<keyword evidence="9" id="KW-0325">Glycoprotein</keyword>
<dbReference type="GO" id="GO:0042339">
    <property type="term" value="P:keratan sulfate proteoglycan metabolic process"/>
    <property type="evidence" value="ECO:0007669"/>
    <property type="project" value="TreeGrafter"/>
</dbReference>
<gene>
    <name evidence="14" type="primary">LOC114459369</name>
</gene>
<dbReference type="GO" id="GO:0006790">
    <property type="term" value="P:sulfur compound metabolic process"/>
    <property type="evidence" value="ECO:0007669"/>
    <property type="project" value="TreeGrafter"/>
</dbReference>
<sequence length="424" mass="48130">MHCSWKAVILLALASIAIQYTAIRTLTSKPFQLCQLPSPQNCGLGGADTDAPFERAAGCEDYPLFSFNASRKTHILVLATTRSGSSFMGQLLNQHQDVFYLFEPLYHIQTTLIPRLFHSRNMADRRVMLGASRDLLRSLYGCDLYFLESYIKPPPSNHTTDKLFRAGASRALCQPPVCNAFDPADINVEEGDCMKKCAALNLTLAAEACREKRHVAIKIVRVPEIGDLRALVEDPRLNVKVIQLVRDPRGILSSRIETFRDTYRLWRIWRATGRRPYNLDLSQLTVVCEDFFSSVSTAFSHPYWLKGKYLLVRYEDLARNPLLKTKEIYEFLGLPVDKKVEEWIHANTRGSSEPSAKHKFGTVRDSAANAESWRLKLSYDMVEYMQSVCHKALRQLGYRAARSAAELKNMSLSLVQDRTFVPPS</sequence>
<reference evidence="14" key="1">
    <citation type="submission" date="2020-06" db="EMBL/GenBank/DDBJ databases">
        <authorList>
            <consortium name="Wellcome Sanger Institute Data Sharing"/>
        </authorList>
    </citation>
    <scope>NUCLEOTIDE SEQUENCE [LARGE SCALE GENOMIC DNA]</scope>
</reference>
<keyword evidence="10" id="KW-0119">Carbohydrate metabolism</keyword>
<dbReference type="GO" id="GO:0045130">
    <property type="term" value="F:keratan sulfotransferase activity"/>
    <property type="evidence" value="ECO:0007669"/>
    <property type="project" value="TreeGrafter"/>
</dbReference>
<proteinExistence type="inferred from homology"/>
<dbReference type="GeneID" id="114459369"/>
<evidence type="ECO:0000256" key="12">
    <source>
        <dbReference type="SAM" id="SignalP"/>
    </source>
</evidence>
<organism evidence="14 15">
    <name type="scientific">Gouania willdenowi</name>
    <name type="common">Blunt-snouted clingfish</name>
    <name type="synonym">Lepadogaster willdenowi</name>
    <dbReference type="NCBI Taxonomy" id="441366"/>
    <lineage>
        <taxon>Eukaryota</taxon>
        <taxon>Metazoa</taxon>
        <taxon>Chordata</taxon>
        <taxon>Craniata</taxon>
        <taxon>Vertebrata</taxon>
        <taxon>Euteleostomi</taxon>
        <taxon>Actinopterygii</taxon>
        <taxon>Neopterygii</taxon>
        <taxon>Teleostei</taxon>
        <taxon>Neoteleostei</taxon>
        <taxon>Acanthomorphata</taxon>
        <taxon>Ovalentaria</taxon>
        <taxon>Blenniimorphae</taxon>
        <taxon>Blenniiformes</taxon>
        <taxon>Gobiesocoidei</taxon>
        <taxon>Gobiesocidae</taxon>
        <taxon>Gobiesocinae</taxon>
        <taxon>Gouania</taxon>
    </lineage>
</organism>
<keyword evidence="5" id="KW-0735">Signal-anchor</keyword>
<keyword evidence="8" id="KW-0472">Membrane</keyword>
<dbReference type="InterPro" id="IPR051135">
    <property type="entry name" value="Gal/GlcNAc/GalNAc_ST"/>
</dbReference>
<evidence type="ECO:0000256" key="4">
    <source>
        <dbReference type="ARBA" id="ARBA00022692"/>
    </source>
</evidence>
<reference evidence="14" key="2">
    <citation type="submission" date="2025-08" db="UniProtKB">
        <authorList>
            <consortium name="Ensembl"/>
        </authorList>
    </citation>
    <scope>IDENTIFICATION</scope>
</reference>
<dbReference type="InterPro" id="IPR000863">
    <property type="entry name" value="Sulfotransferase_dom"/>
</dbReference>
<comment type="subcellular location">
    <subcellularLocation>
        <location evidence="1">Golgi apparatus membrane</location>
        <topology evidence="1">Single-pass type II membrane protein</topology>
    </subcellularLocation>
</comment>
<feature type="chain" id="PRO_5034404459" description="Sulfotransferase" evidence="12">
    <location>
        <begin position="23"/>
        <end position="424"/>
    </location>
</feature>
<dbReference type="Proteomes" id="UP000694680">
    <property type="component" value="Chromosome 3"/>
</dbReference>
<keyword evidence="7" id="KW-0333">Golgi apparatus</keyword>
<keyword evidence="6" id="KW-1133">Transmembrane helix</keyword>
<dbReference type="InterPro" id="IPR016469">
    <property type="entry name" value="Carbohydrate_sulfotransferase"/>
</dbReference>
<dbReference type="InterPro" id="IPR027417">
    <property type="entry name" value="P-loop_NTPase"/>
</dbReference>
<keyword evidence="12" id="KW-0732">Signal</keyword>
<comment type="similarity">
    <text evidence="2">Belongs to the sulfotransferase 1 family. Gal/GlcNAc/GalNAc subfamily.</text>
</comment>
<dbReference type="GO" id="GO:0000139">
    <property type="term" value="C:Golgi membrane"/>
    <property type="evidence" value="ECO:0007669"/>
    <property type="project" value="UniProtKB-SubCell"/>
</dbReference>
<evidence type="ECO:0000256" key="11">
    <source>
        <dbReference type="RuleBase" id="RU361155"/>
    </source>
</evidence>
<evidence type="ECO:0000256" key="5">
    <source>
        <dbReference type="ARBA" id="ARBA00022968"/>
    </source>
</evidence>
<dbReference type="PANTHER" id="PTHR10704">
    <property type="entry name" value="CARBOHYDRATE SULFOTRANSFERASE"/>
    <property type="match status" value="1"/>
</dbReference>
<dbReference type="PANTHER" id="PTHR10704:SF36">
    <property type="entry name" value="CARBOHYDRATE SULFOTRANSFERASE 1"/>
    <property type="match status" value="1"/>
</dbReference>
<evidence type="ECO:0000256" key="10">
    <source>
        <dbReference type="ARBA" id="ARBA00023277"/>
    </source>
</evidence>